<proteinExistence type="predicted"/>
<dbReference type="Proteomes" id="UP000679307">
    <property type="component" value="Chromosome"/>
</dbReference>
<evidence type="ECO:0000313" key="3">
    <source>
        <dbReference type="Proteomes" id="UP000679307"/>
    </source>
</evidence>
<feature type="transmembrane region" description="Helical" evidence="1">
    <location>
        <begin position="168"/>
        <end position="191"/>
    </location>
</feature>
<feature type="transmembrane region" description="Helical" evidence="1">
    <location>
        <begin position="124"/>
        <end position="148"/>
    </location>
</feature>
<feature type="transmembrane region" description="Helical" evidence="1">
    <location>
        <begin position="41"/>
        <end position="68"/>
    </location>
</feature>
<accession>A0ABX8EMC7</accession>
<gene>
    <name evidence="2" type="ORF">ENKNEFLB_03655</name>
</gene>
<evidence type="ECO:0008006" key="4">
    <source>
        <dbReference type="Google" id="ProtNLM"/>
    </source>
</evidence>
<reference evidence="2 3" key="1">
    <citation type="submission" date="2021-05" db="EMBL/GenBank/DDBJ databases">
        <title>Complete genome of Nocardioides aquaticus KCTC 9944T isolated from meromictic and hypersaline Ekho Lake, Antarctica.</title>
        <authorList>
            <person name="Hwang K."/>
            <person name="Kim K.M."/>
            <person name="Choe H."/>
        </authorList>
    </citation>
    <scope>NUCLEOTIDE SEQUENCE [LARGE SCALE GENOMIC DNA]</scope>
    <source>
        <strain evidence="2 3">KCTC 9944</strain>
    </source>
</reference>
<keyword evidence="1" id="KW-1133">Transmembrane helix</keyword>
<dbReference type="EMBL" id="CP075371">
    <property type="protein sequence ID" value="QVT81247.1"/>
    <property type="molecule type" value="Genomic_DNA"/>
</dbReference>
<sequence length="207" mass="21145">MTTQPTPTGPEPVAPVRTEDRKTVVAREKDAFGGVKIGSAFFGWLVATGMTVVLTALLAAVAGGLNLVSSPEALSDAARANNVSTDEIGWGAAVVVLVVVFLAYLAGGYVAGRMARFNGLKQGAAVFGWSVLIAVVVALLGAVAGAQFNVLSEINSFPNIPSSLEGLSLQGIVVLVGVVVVALVGAMLGGLTGMRYHRRIDKAGLGR</sequence>
<protein>
    <recommendedName>
        <fullName evidence="4">Major facilitator superfamily (MFS) profile domain-containing protein</fullName>
    </recommendedName>
</protein>
<evidence type="ECO:0000256" key="1">
    <source>
        <dbReference type="SAM" id="Phobius"/>
    </source>
</evidence>
<evidence type="ECO:0000313" key="2">
    <source>
        <dbReference type="EMBL" id="QVT81247.1"/>
    </source>
</evidence>
<dbReference type="RefSeq" id="WP_214056644.1">
    <property type="nucleotide sequence ID" value="NZ_BAAAHS010000053.1"/>
</dbReference>
<name>A0ABX8EMC7_9ACTN</name>
<keyword evidence="3" id="KW-1185">Reference proteome</keyword>
<organism evidence="2 3">
    <name type="scientific">Nocardioides aquaticus</name>
    <dbReference type="NCBI Taxonomy" id="160826"/>
    <lineage>
        <taxon>Bacteria</taxon>
        <taxon>Bacillati</taxon>
        <taxon>Actinomycetota</taxon>
        <taxon>Actinomycetes</taxon>
        <taxon>Propionibacteriales</taxon>
        <taxon>Nocardioidaceae</taxon>
        <taxon>Nocardioides</taxon>
    </lineage>
</organism>
<keyword evidence="1" id="KW-0812">Transmembrane</keyword>
<keyword evidence="1" id="KW-0472">Membrane</keyword>
<feature type="transmembrane region" description="Helical" evidence="1">
    <location>
        <begin position="88"/>
        <end position="112"/>
    </location>
</feature>